<dbReference type="UniPathway" id="UPA00252">
    <property type="reaction ID" value="UER00325"/>
</dbReference>
<keyword evidence="4 9" id="KW-0408">Iron</keyword>
<sequence>MSDIQIPADHPPVKKQKVGVLLINLGTPDATDYWSVRRYLQEFLSDPRVIDLPRLPWQIILQLFILPRRPFASGHAYKMIWNNEKNESPLTTMTREQNDRLSTWLAQEKPDVVCDWAMRYGNPSIASKIEKLLGLGCDKILLFALYPQYSAATNATAFDKAFDYLKTLKRQPAIRTVPTYHDHPLYIDSIANSINAHIASLDWKPDAVIASFHGLPKRYLMEGDPYHCFCAKSGRLIREKLGLPKEQFHTTFQSRFGAAEWLKPYTDETVEQLAKSGVKNIAVVSPGFVSDCIETLEELNIRLRETFMENGGENFTYIPCLNASEAGIDIFKEIIGNELKGWA</sequence>
<organism evidence="11 12">
    <name type="scientific">Micavibrio aeruginosavorus</name>
    <dbReference type="NCBI Taxonomy" id="349221"/>
    <lineage>
        <taxon>Bacteria</taxon>
        <taxon>Pseudomonadati</taxon>
        <taxon>Bdellovibrionota</taxon>
        <taxon>Bdellovibrionia</taxon>
        <taxon>Bdellovibrionales</taxon>
        <taxon>Pseudobdellovibrionaceae</taxon>
        <taxon>Micavibrio</taxon>
    </lineage>
</organism>
<gene>
    <name evidence="9" type="primary">hemH</name>
    <name evidence="11" type="ORF">DI586_02375</name>
</gene>
<comment type="catalytic activity">
    <reaction evidence="8">
        <text>Fe-coproporphyrin III + 2 H(+) = coproporphyrin III + Fe(2+)</text>
        <dbReference type="Rhea" id="RHEA:49572"/>
        <dbReference type="ChEBI" id="CHEBI:15378"/>
        <dbReference type="ChEBI" id="CHEBI:29033"/>
        <dbReference type="ChEBI" id="CHEBI:68438"/>
        <dbReference type="ChEBI" id="CHEBI:131725"/>
        <dbReference type="EC" id="4.99.1.9"/>
    </reaction>
    <physiologicalReaction direction="right-to-left" evidence="8">
        <dbReference type="Rhea" id="RHEA:49574"/>
    </physiologicalReaction>
</comment>
<accession>A0A2W5FSM7</accession>
<dbReference type="GO" id="GO:0005737">
    <property type="term" value="C:cytoplasm"/>
    <property type="evidence" value="ECO:0007669"/>
    <property type="project" value="UniProtKB-SubCell"/>
</dbReference>
<evidence type="ECO:0000256" key="8">
    <source>
        <dbReference type="ARBA" id="ARBA00024536"/>
    </source>
</evidence>
<dbReference type="EC" id="4.98.1.1" evidence="9"/>
<dbReference type="HAMAP" id="MF_00323">
    <property type="entry name" value="Ferrochelatase"/>
    <property type="match status" value="1"/>
</dbReference>
<keyword evidence="3 9" id="KW-0479">Metal-binding</keyword>
<dbReference type="CDD" id="cd00419">
    <property type="entry name" value="Ferrochelatase_C"/>
    <property type="match status" value="1"/>
</dbReference>
<name>A0A2W5FSM7_9BACT</name>
<keyword evidence="5 9" id="KW-0350">Heme biosynthesis</keyword>
<evidence type="ECO:0000256" key="6">
    <source>
        <dbReference type="ARBA" id="ARBA00023239"/>
    </source>
</evidence>
<feature type="binding site" evidence="9">
    <location>
        <position position="294"/>
    </location>
    <ligand>
        <name>Fe(2+)</name>
        <dbReference type="ChEBI" id="CHEBI:29033"/>
    </ligand>
</feature>
<keyword evidence="2 9" id="KW-0963">Cytoplasm</keyword>
<dbReference type="CDD" id="cd03411">
    <property type="entry name" value="Ferrochelatase_N"/>
    <property type="match status" value="1"/>
</dbReference>
<dbReference type="Gene3D" id="3.40.50.1400">
    <property type="match status" value="2"/>
</dbReference>
<proteinExistence type="inferred from homology"/>
<comment type="caution">
    <text evidence="11">The sequence shown here is derived from an EMBL/GenBank/DDBJ whole genome shotgun (WGS) entry which is preliminary data.</text>
</comment>
<evidence type="ECO:0000256" key="2">
    <source>
        <dbReference type="ARBA" id="ARBA00022490"/>
    </source>
</evidence>
<dbReference type="InterPro" id="IPR001015">
    <property type="entry name" value="Ferrochelatase"/>
</dbReference>
<reference evidence="11 12" key="1">
    <citation type="submission" date="2017-08" db="EMBL/GenBank/DDBJ databases">
        <title>Infants hospitalized years apart are colonized by the same room-sourced microbial strains.</title>
        <authorList>
            <person name="Brooks B."/>
            <person name="Olm M.R."/>
            <person name="Firek B.A."/>
            <person name="Baker R."/>
            <person name="Thomas B.C."/>
            <person name="Morowitz M.J."/>
            <person name="Banfield J.F."/>
        </authorList>
    </citation>
    <scope>NUCLEOTIDE SEQUENCE [LARGE SCALE GENOMIC DNA]</scope>
    <source>
        <strain evidence="11">S2_006_000_R2_64</strain>
    </source>
</reference>
<comment type="catalytic activity">
    <reaction evidence="9">
        <text>heme b + 2 H(+) = protoporphyrin IX + Fe(2+)</text>
        <dbReference type="Rhea" id="RHEA:22584"/>
        <dbReference type="ChEBI" id="CHEBI:15378"/>
        <dbReference type="ChEBI" id="CHEBI:29033"/>
        <dbReference type="ChEBI" id="CHEBI:57306"/>
        <dbReference type="ChEBI" id="CHEBI:60344"/>
        <dbReference type="EC" id="4.98.1.1"/>
    </reaction>
</comment>
<evidence type="ECO:0000313" key="12">
    <source>
        <dbReference type="Proteomes" id="UP000249739"/>
    </source>
</evidence>
<dbReference type="AlphaFoldDB" id="A0A2W5FSM7"/>
<dbReference type="GO" id="GO:0004325">
    <property type="term" value="F:ferrochelatase activity"/>
    <property type="evidence" value="ECO:0007669"/>
    <property type="project" value="UniProtKB-UniRule"/>
</dbReference>
<evidence type="ECO:0000256" key="1">
    <source>
        <dbReference type="ARBA" id="ARBA00007718"/>
    </source>
</evidence>
<dbReference type="InterPro" id="IPR033644">
    <property type="entry name" value="Ferrochelatase_C"/>
</dbReference>
<protein>
    <recommendedName>
        <fullName evidence="9">Ferrochelatase</fullName>
        <ecNumber evidence="9">4.98.1.1</ecNumber>
    </recommendedName>
    <alternativeName>
        <fullName evidence="9">Heme synthase</fullName>
    </alternativeName>
    <alternativeName>
        <fullName evidence="9">Protoheme ferro-lyase</fullName>
    </alternativeName>
</protein>
<evidence type="ECO:0000256" key="7">
    <source>
        <dbReference type="ARBA" id="ARBA00023244"/>
    </source>
</evidence>
<dbReference type="PANTHER" id="PTHR11108:SF1">
    <property type="entry name" value="FERROCHELATASE, MITOCHONDRIAL"/>
    <property type="match status" value="1"/>
</dbReference>
<feature type="binding site" evidence="9">
    <location>
        <position position="213"/>
    </location>
    <ligand>
        <name>Fe(2+)</name>
        <dbReference type="ChEBI" id="CHEBI:29033"/>
    </ligand>
</feature>
<dbReference type="EMBL" id="QFOT01000014">
    <property type="protein sequence ID" value="PZP56817.1"/>
    <property type="molecule type" value="Genomic_DNA"/>
</dbReference>
<dbReference type="InterPro" id="IPR033659">
    <property type="entry name" value="Ferrochelatase_N"/>
</dbReference>
<dbReference type="FunFam" id="3.40.50.1400:FF:000002">
    <property type="entry name" value="Ferrochelatase"/>
    <property type="match status" value="1"/>
</dbReference>
<keyword evidence="7 9" id="KW-0627">Porphyrin biosynthesis</keyword>
<comment type="function">
    <text evidence="9">Catalyzes the ferrous insertion into protoporphyrin IX.</text>
</comment>
<evidence type="ECO:0000313" key="11">
    <source>
        <dbReference type="EMBL" id="PZP56817.1"/>
    </source>
</evidence>
<evidence type="ECO:0000256" key="4">
    <source>
        <dbReference type="ARBA" id="ARBA00023004"/>
    </source>
</evidence>
<dbReference type="SUPFAM" id="SSF53800">
    <property type="entry name" value="Chelatase"/>
    <property type="match status" value="1"/>
</dbReference>
<dbReference type="Pfam" id="PF00762">
    <property type="entry name" value="Ferrochelatase"/>
    <property type="match status" value="1"/>
</dbReference>
<evidence type="ECO:0000256" key="9">
    <source>
        <dbReference type="HAMAP-Rule" id="MF_00323"/>
    </source>
</evidence>
<dbReference type="GO" id="GO:0006783">
    <property type="term" value="P:heme biosynthetic process"/>
    <property type="evidence" value="ECO:0007669"/>
    <property type="project" value="UniProtKB-UniRule"/>
</dbReference>
<dbReference type="Proteomes" id="UP000249739">
    <property type="component" value="Unassembled WGS sequence"/>
</dbReference>
<dbReference type="GO" id="GO:0046872">
    <property type="term" value="F:metal ion binding"/>
    <property type="evidence" value="ECO:0007669"/>
    <property type="project" value="UniProtKB-KW"/>
</dbReference>
<dbReference type="PANTHER" id="PTHR11108">
    <property type="entry name" value="FERROCHELATASE"/>
    <property type="match status" value="1"/>
</dbReference>
<comment type="pathway">
    <text evidence="9">Porphyrin-containing compound metabolism; protoheme biosynthesis; protoheme from protoporphyrin-IX: step 1/1.</text>
</comment>
<dbReference type="NCBIfam" id="TIGR00109">
    <property type="entry name" value="hemH"/>
    <property type="match status" value="1"/>
</dbReference>
<keyword evidence="6 9" id="KW-0456">Lyase</keyword>
<comment type="subcellular location">
    <subcellularLocation>
        <location evidence="9">Cytoplasm</location>
    </subcellularLocation>
</comment>
<evidence type="ECO:0000256" key="5">
    <source>
        <dbReference type="ARBA" id="ARBA00023133"/>
    </source>
</evidence>
<evidence type="ECO:0000256" key="10">
    <source>
        <dbReference type="RuleBase" id="RU004185"/>
    </source>
</evidence>
<evidence type="ECO:0000256" key="3">
    <source>
        <dbReference type="ARBA" id="ARBA00022723"/>
    </source>
</evidence>
<comment type="similarity">
    <text evidence="1 9 10">Belongs to the ferrochelatase family.</text>
</comment>